<dbReference type="SUPFAM" id="SSF46785">
    <property type="entry name" value="Winged helix' DNA-binding domain"/>
    <property type="match status" value="1"/>
</dbReference>
<dbReference type="InterPro" id="IPR050950">
    <property type="entry name" value="HTH-type_LysR_regulators"/>
</dbReference>
<evidence type="ECO:0000256" key="3">
    <source>
        <dbReference type="ARBA" id="ARBA00023125"/>
    </source>
</evidence>
<evidence type="ECO:0000256" key="2">
    <source>
        <dbReference type="ARBA" id="ARBA00023015"/>
    </source>
</evidence>
<feature type="domain" description="HTH lysR-type" evidence="5">
    <location>
        <begin position="1"/>
        <end position="58"/>
    </location>
</feature>
<dbReference type="InterPro" id="IPR005119">
    <property type="entry name" value="LysR_subst-bd"/>
</dbReference>
<dbReference type="InterPro" id="IPR000847">
    <property type="entry name" value="LysR_HTH_N"/>
</dbReference>
<evidence type="ECO:0000259" key="5">
    <source>
        <dbReference type="PROSITE" id="PS50931"/>
    </source>
</evidence>
<dbReference type="PANTHER" id="PTHR30419:SF24">
    <property type="entry name" value="HTH-TYPE TRANSCRIPTIONAL REGULATOR CZCR"/>
    <property type="match status" value="1"/>
</dbReference>
<keyword evidence="3" id="KW-0238">DNA-binding</keyword>
<keyword evidence="4" id="KW-0804">Transcription</keyword>
<dbReference type="Proteomes" id="UP000282529">
    <property type="component" value="Unassembled WGS sequence"/>
</dbReference>
<dbReference type="Pfam" id="PF00126">
    <property type="entry name" value="HTH_1"/>
    <property type="match status" value="1"/>
</dbReference>
<dbReference type="SUPFAM" id="SSF53850">
    <property type="entry name" value="Periplasmic binding protein-like II"/>
    <property type="match status" value="1"/>
</dbReference>
<dbReference type="OrthoDB" id="63123at2"/>
<comment type="caution">
    <text evidence="6">The sequence shown here is derived from an EMBL/GenBank/DDBJ whole genome shotgun (WGS) entry which is preliminary data.</text>
</comment>
<dbReference type="PANTHER" id="PTHR30419">
    <property type="entry name" value="HTH-TYPE TRANSCRIPTIONAL REGULATOR YBHD"/>
    <property type="match status" value="1"/>
</dbReference>
<dbReference type="AlphaFoldDB" id="A0A3N9P1N7"/>
<dbReference type="GO" id="GO:0003677">
    <property type="term" value="F:DNA binding"/>
    <property type="evidence" value="ECO:0007669"/>
    <property type="project" value="UniProtKB-KW"/>
</dbReference>
<evidence type="ECO:0000313" key="6">
    <source>
        <dbReference type="EMBL" id="RQW10103.1"/>
    </source>
</evidence>
<comment type="similarity">
    <text evidence="1">Belongs to the LysR transcriptional regulatory family.</text>
</comment>
<dbReference type="CDD" id="cd05466">
    <property type="entry name" value="PBP2_LTTR_substrate"/>
    <property type="match status" value="1"/>
</dbReference>
<organism evidence="6 7">
    <name type="scientific">Paenibacillus rhizophilus</name>
    <dbReference type="NCBI Taxonomy" id="1850366"/>
    <lineage>
        <taxon>Bacteria</taxon>
        <taxon>Bacillati</taxon>
        <taxon>Bacillota</taxon>
        <taxon>Bacilli</taxon>
        <taxon>Bacillales</taxon>
        <taxon>Paenibacillaceae</taxon>
        <taxon>Paenibacillus</taxon>
    </lineage>
</organism>
<dbReference type="GO" id="GO:0003700">
    <property type="term" value="F:DNA-binding transcription factor activity"/>
    <property type="evidence" value="ECO:0007669"/>
    <property type="project" value="InterPro"/>
</dbReference>
<gene>
    <name evidence="6" type="ORF">EH198_16880</name>
</gene>
<dbReference type="Gene3D" id="3.40.190.290">
    <property type="match status" value="1"/>
</dbReference>
<proteinExistence type="inferred from homology"/>
<dbReference type="InterPro" id="IPR036390">
    <property type="entry name" value="WH_DNA-bd_sf"/>
</dbReference>
<dbReference type="EMBL" id="RQPI01000010">
    <property type="protein sequence ID" value="RQW10103.1"/>
    <property type="molecule type" value="Genomic_DNA"/>
</dbReference>
<dbReference type="FunFam" id="1.10.10.10:FF:000001">
    <property type="entry name" value="LysR family transcriptional regulator"/>
    <property type="match status" value="1"/>
</dbReference>
<dbReference type="PRINTS" id="PR00039">
    <property type="entry name" value="HTHLYSR"/>
</dbReference>
<protein>
    <submittedName>
        <fullName evidence="6">LysR family transcriptional regulator</fullName>
    </submittedName>
</protein>
<reference evidence="6 7" key="1">
    <citation type="submission" date="2018-11" db="EMBL/GenBank/DDBJ databases">
        <title>Genome sequence of strain 7197.</title>
        <authorList>
            <person name="Gao J."/>
            <person name="Sun J."/>
        </authorList>
    </citation>
    <scope>NUCLEOTIDE SEQUENCE [LARGE SCALE GENOMIC DNA]</scope>
    <source>
        <strain evidence="6 7">7197</strain>
    </source>
</reference>
<evidence type="ECO:0000313" key="7">
    <source>
        <dbReference type="Proteomes" id="UP000282529"/>
    </source>
</evidence>
<name>A0A3N9P1N7_9BACL</name>
<dbReference type="InterPro" id="IPR036388">
    <property type="entry name" value="WH-like_DNA-bd_sf"/>
</dbReference>
<dbReference type="Gene3D" id="1.10.10.10">
    <property type="entry name" value="Winged helix-like DNA-binding domain superfamily/Winged helix DNA-binding domain"/>
    <property type="match status" value="1"/>
</dbReference>
<dbReference type="Pfam" id="PF03466">
    <property type="entry name" value="LysR_substrate"/>
    <property type="match status" value="1"/>
</dbReference>
<evidence type="ECO:0000256" key="1">
    <source>
        <dbReference type="ARBA" id="ARBA00009437"/>
    </source>
</evidence>
<dbReference type="RefSeq" id="WP_124696684.1">
    <property type="nucleotide sequence ID" value="NZ_JBHUFE010000036.1"/>
</dbReference>
<keyword evidence="2" id="KW-0805">Transcription regulation</keyword>
<accession>A0A3N9P1N7</accession>
<keyword evidence="7" id="KW-1185">Reference proteome</keyword>
<evidence type="ECO:0000256" key="4">
    <source>
        <dbReference type="ARBA" id="ARBA00023163"/>
    </source>
</evidence>
<sequence>MSLIKYEVFQTIVELGSLARAAETLGLTQSAVSHALSSLEDELGCVLMIRNRTGVRLTANGERVLKHVRNMLGCHEQLKQEVAAINGIEAGIVRIGTFSSISINWLPGIMRRFREEHLRIEIKLVNGDFDEIEDGLKNGTIDFGFMSLPALGNFETIPLREDRMVCIVPKEHPLSGMERITFAQMEQESFIMPTPGCDQDVRRVLQKLPYQPRVQFLAGDDYAIIAMVENGLGISIISEMILKSRNHRVSMLELEIPCSRSLGIVVPSRKQASPAANRFIEAARLWVEDWRLPS</sequence>
<dbReference type="PROSITE" id="PS50931">
    <property type="entry name" value="HTH_LYSR"/>
    <property type="match status" value="1"/>
</dbReference>
<dbReference type="GO" id="GO:0005829">
    <property type="term" value="C:cytosol"/>
    <property type="evidence" value="ECO:0007669"/>
    <property type="project" value="TreeGrafter"/>
</dbReference>